<reference evidence="2" key="2">
    <citation type="submission" date="2021-02" db="EMBL/GenBank/DDBJ databases">
        <authorList>
            <person name="Kimball J.A."/>
            <person name="Haas M.W."/>
            <person name="Macchietto M."/>
            <person name="Kono T."/>
            <person name="Duquette J."/>
            <person name="Shao M."/>
        </authorList>
    </citation>
    <scope>NUCLEOTIDE SEQUENCE</scope>
    <source>
        <tissue evidence="2">Fresh leaf tissue</tissue>
    </source>
</reference>
<evidence type="ECO:0000256" key="1">
    <source>
        <dbReference type="SAM" id="MobiDB-lite"/>
    </source>
</evidence>
<sequence length="123" mass="13274">MEDSGREVTRRGRRGGPSESTAFHPFAATARNRAGASLSARSNGLAARSSNLSSVRKRPFVARLTTDIVQTFEKCNPGFKYSDSLNPKRFLTNPAVPAHNDGLDNANLTSSCYHGGLIVEHAK</sequence>
<dbReference type="EMBL" id="JAAALK010000283">
    <property type="protein sequence ID" value="KAG8072010.1"/>
    <property type="molecule type" value="Genomic_DNA"/>
</dbReference>
<evidence type="ECO:0000313" key="3">
    <source>
        <dbReference type="Proteomes" id="UP000729402"/>
    </source>
</evidence>
<evidence type="ECO:0000313" key="2">
    <source>
        <dbReference type="EMBL" id="KAG8072010.1"/>
    </source>
</evidence>
<gene>
    <name evidence="2" type="ORF">GUJ93_ZPchr0006g40697</name>
</gene>
<dbReference type="OrthoDB" id="9332038at2759"/>
<reference evidence="2" key="1">
    <citation type="journal article" date="2021" name="bioRxiv">
        <title>Whole Genome Assembly and Annotation of Northern Wild Rice, Zizania palustris L., Supports a Whole Genome Duplication in the Zizania Genus.</title>
        <authorList>
            <person name="Haas M."/>
            <person name="Kono T."/>
            <person name="Macchietto M."/>
            <person name="Millas R."/>
            <person name="McGilp L."/>
            <person name="Shao M."/>
            <person name="Duquette J."/>
            <person name="Hirsch C.N."/>
            <person name="Kimball J."/>
        </authorList>
    </citation>
    <scope>NUCLEOTIDE SEQUENCE</scope>
    <source>
        <tissue evidence="2">Fresh leaf tissue</tissue>
    </source>
</reference>
<name>A0A8J5T1E3_ZIZPA</name>
<feature type="region of interest" description="Disordered" evidence="1">
    <location>
        <begin position="1"/>
        <end position="26"/>
    </location>
</feature>
<comment type="caution">
    <text evidence="2">The sequence shown here is derived from an EMBL/GenBank/DDBJ whole genome shotgun (WGS) entry which is preliminary data.</text>
</comment>
<dbReference type="AlphaFoldDB" id="A0A8J5T1E3"/>
<dbReference type="Proteomes" id="UP000729402">
    <property type="component" value="Unassembled WGS sequence"/>
</dbReference>
<keyword evidence="3" id="KW-1185">Reference proteome</keyword>
<proteinExistence type="predicted"/>
<protein>
    <submittedName>
        <fullName evidence="2">Uncharacterized protein</fullName>
    </submittedName>
</protein>
<feature type="compositionally biased region" description="Basic and acidic residues" evidence="1">
    <location>
        <begin position="1"/>
        <end position="10"/>
    </location>
</feature>
<accession>A0A8J5T1E3</accession>
<organism evidence="2 3">
    <name type="scientific">Zizania palustris</name>
    <name type="common">Northern wild rice</name>
    <dbReference type="NCBI Taxonomy" id="103762"/>
    <lineage>
        <taxon>Eukaryota</taxon>
        <taxon>Viridiplantae</taxon>
        <taxon>Streptophyta</taxon>
        <taxon>Embryophyta</taxon>
        <taxon>Tracheophyta</taxon>
        <taxon>Spermatophyta</taxon>
        <taxon>Magnoliopsida</taxon>
        <taxon>Liliopsida</taxon>
        <taxon>Poales</taxon>
        <taxon>Poaceae</taxon>
        <taxon>BOP clade</taxon>
        <taxon>Oryzoideae</taxon>
        <taxon>Oryzeae</taxon>
        <taxon>Zizaniinae</taxon>
        <taxon>Zizania</taxon>
    </lineage>
</organism>